<name>A0A242MSK3_CABSO</name>
<proteinExistence type="predicted"/>
<evidence type="ECO:0000313" key="1">
    <source>
        <dbReference type="EMBL" id="OTP74349.1"/>
    </source>
</evidence>
<sequence>MIYRVVYRQFLTLAQWLAYRLAERFVNVSESTPSIPFERYRYDQNAGESNARATA</sequence>
<comment type="caution">
    <text evidence="1">The sequence shown here is derived from an EMBL/GenBank/DDBJ whole genome shotgun (WGS) entry which is preliminary data.</text>
</comment>
<evidence type="ECO:0000313" key="2">
    <source>
        <dbReference type="Proteomes" id="UP000194546"/>
    </source>
</evidence>
<dbReference type="Proteomes" id="UP000194546">
    <property type="component" value="Unassembled WGS sequence"/>
</dbReference>
<reference evidence="1 2" key="1">
    <citation type="submission" date="2017-03" db="EMBL/GenBank/DDBJ databases">
        <title>Genome analysis of strain PAMC 26510.</title>
        <authorList>
            <person name="Oh H.-M."/>
            <person name="Yang J.-A."/>
        </authorList>
    </citation>
    <scope>NUCLEOTIDE SEQUENCE [LARGE SCALE GENOMIC DNA]</scope>
    <source>
        <strain evidence="1 2">PAMC 26510</strain>
    </source>
</reference>
<dbReference type="EMBL" id="NBTY01000087">
    <property type="protein sequence ID" value="OTP74349.1"/>
    <property type="molecule type" value="Genomic_DNA"/>
</dbReference>
<protein>
    <submittedName>
        <fullName evidence="1">Uncharacterized protein</fullName>
    </submittedName>
</protein>
<dbReference type="AlphaFoldDB" id="A0A242MSK3"/>
<gene>
    <name evidence="1" type="ORF">PAMC26510_16725</name>
</gene>
<accession>A0A242MSK3</accession>
<organism evidence="1 2">
    <name type="scientific">Caballeronia sordidicola</name>
    <name type="common">Burkholderia sordidicola</name>
    <dbReference type="NCBI Taxonomy" id="196367"/>
    <lineage>
        <taxon>Bacteria</taxon>
        <taxon>Pseudomonadati</taxon>
        <taxon>Pseudomonadota</taxon>
        <taxon>Betaproteobacteria</taxon>
        <taxon>Burkholderiales</taxon>
        <taxon>Burkholderiaceae</taxon>
        <taxon>Caballeronia</taxon>
    </lineage>
</organism>